<dbReference type="EMBL" id="JAUEPR010000021">
    <property type="protein sequence ID" value="KAK0476024.1"/>
    <property type="molecule type" value="Genomic_DNA"/>
</dbReference>
<comment type="caution">
    <text evidence="1">The sequence shown here is derived from an EMBL/GenBank/DDBJ whole genome shotgun (WGS) entry which is preliminary data.</text>
</comment>
<reference evidence="1" key="1">
    <citation type="submission" date="2023-06" db="EMBL/GenBank/DDBJ databases">
        <authorList>
            <consortium name="Lawrence Berkeley National Laboratory"/>
            <person name="Ahrendt S."/>
            <person name="Sahu N."/>
            <person name="Indic B."/>
            <person name="Wong-Bajracharya J."/>
            <person name="Merenyi Z."/>
            <person name="Ke H.-M."/>
            <person name="Monk M."/>
            <person name="Kocsube S."/>
            <person name="Drula E."/>
            <person name="Lipzen A."/>
            <person name="Balint B."/>
            <person name="Henrissat B."/>
            <person name="Andreopoulos B."/>
            <person name="Martin F.M."/>
            <person name="Harder C.B."/>
            <person name="Rigling D."/>
            <person name="Ford K.L."/>
            <person name="Foster G.D."/>
            <person name="Pangilinan J."/>
            <person name="Papanicolaou A."/>
            <person name="Barry K."/>
            <person name="LaButti K."/>
            <person name="Viragh M."/>
            <person name="Koriabine M."/>
            <person name="Yan M."/>
            <person name="Riley R."/>
            <person name="Champramary S."/>
            <person name="Plett K.L."/>
            <person name="Tsai I.J."/>
            <person name="Slot J."/>
            <person name="Sipos G."/>
            <person name="Plett J."/>
            <person name="Nagy L.G."/>
            <person name="Grigoriev I.V."/>
        </authorList>
    </citation>
    <scope>NUCLEOTIDE SEQUENCE</scope>
    <source>
        <strain evidence="1">ICMP 16352</strain>
    </source>
</reference>
<evidence type="ECO:0000313" key="2">
    <source>
        <dbReference type="Proteomes" id="UP001175227"/>
    </source>
</evidence>
<gene>
    <name evidence="1" type="ORF">IW261DRAFT_1421818</name>
</gene>
<dbReference type="Proteomes" id="UP001175227">
    <property type="component" value="Unassembled WGS sequence"/>
</dbReference>
<evidence type="ECO:0000313" key="1">
    <source>
        <dbReference type="EMBL" id="KAK0476024.1"/>
    </source>
</evidence>
<sequence length="156" mass="16935">MRGITGAEVQTLWLVGRGFSGLHRFKSCESTISWKLEHNPPTNLSVFVSVHLDSSSVDDFRKAATLLDPLVQSGDPAISEGLQCADRLKNNIDMLYTILLNHIKERDSVIKGLADGLDAIAVCEGGTTIINQYAEAYELIRSLIVDVGKYGDASGV</sequence>
<accession>A0AA39UB94</accession>
<organism evidence="1 2">
    <name type="scientific">Armillaria novae-zelandiae</name>
    <dbReference type="NCBI Taxonomy" id="153914"/>
    <lineage>
        <taxon>Eukaryota</taxon>
        <taxon>Fungi</taxon>
        <taxon>Dikarya</taxon>
        <taxon>Basidiomycota</taxon>
        <taxon>Agaricomycotina</taxon>
        <taxon>Agaricomycetes</taxon>
        <taxon>Agaricomycetidae</taxon>
        <taxon>Agaricales</taxon>
        <taxon>Marasmiineae</taxon>
        <taxon>Physalacriaceae</taxon>
        <taxon>Armillaria</taxon>
    </lineage>
</organism>
<dbReference type="AlphaFoldDB" id="A0AA39UB94"/>
<protein>
    <submittedName>
        <fullName evidence="1">Uncharacterized protein</fullName>
    </submittedName>
</protein>
<keyword evidence="2" id="KW-1185">Reference proteome</keyword>
<name>A0AA39UB94_9AGAR</name>
<proteinExistence type="predicted"/>